<reference evidence="1" key="1">
    <citation type="journal article" date="2020" name="Nature">
        <title>Giant virus diversity and host interactions through global metagenomics.</title>
        <authorList>
            <person name="Schulz F."/>
            <person name="Roux S."/>
            <person name="Paez-Espino D."/>
            <person name="Jungbluth S."/>
            <person name="Walsh D.A."/>
            <person name="Denef V.J."/>
            <person name="McMahon K.D."/>
            <person name="Konstantinidis K.T."/>
            <person name="Eloe-Fadrosh E.A."/>
            <person name="Kyrpides N.C."/>
            <person name="Woyke T."/>
        </authorList>
    </citation>
    <scope>NUCLEOTIDE SEQUENCE</scope>
    <source>
        <strain evidence="1">GVMAG-S-ERX556022-25</strain>
    </source>
</reference>
<accession>A0A6C0AWS1</accession>
<protein>
    <submittedName>
        <fullName evidence="1">Uncharacterized protein</fullName>
    </submittedName>
</protein>
<dbReference type="AlphaFoldDB" id="A0A6C0AWS1"/>
<organism evidence="1">
    <name type="scientific">viral metagenome</name>
    <dbReference type="NCBI Taxonomy" id="1070528"/>
    <lineage>
        <taxon>unclassified sequences</taxon>
        <taxon>metagenomes</taxon>
        <taxon>organismal metagenomes</taxon>
    </lineage>
</organism>
<evidence type="ECO:0000313" key="1">
    <source>
        <dbReference type="EMBL" id="QHS84399.1"/>
    </source>
</evidence>
<sequence length="144" mass="16741">MNNLQEKIKVVKLDVSNNSDNFGENEKNIIYILNTCGISCKNVKELNGIIIPRETLLNDSIYDKVKKDIPKLKSVLSSTVYTSMQKDADKHQKWPLINLIRQILRKYNYQFVPKRVCDGYTKDGIKKYKRFFEVTSKSFINSAD</sequence>
<name>A0A6C0AWS1_9ZZZZ</name>
<dbReference type="EMBL" id="MN738808">
    <property type="protein sequence ID" value="QHS84399.1"/>
    <property type="molecule type" value="Genomic_DNA"/>
</dbReference>
<proteinExistence type="predicted"/>